<dbReference type="OrthoDB" id="9864113at2"/>
<dbReference type="Proteomes" id="UP000005707">
    <property type="component" value="Unassembled WGS sequence"/>
</dbReference>
<proteinExistence type="predicted"/>
<dbReference type="AlphaFoldDB" id="U2ED99"/>
<name>U2ED99_9MOLU</name>
<evidence type="ECO:0000313" key="1">
    <source>
        <dbReference type="EMBL" id="ERJ12741.1"/>
    </source>
</evidence>
<protein>
    <submittedName>
        <fullName evidence="1">Uncharacterized protein</fullName>
    </submittedName>
</protein>
<keyword evidence="2" id="KW-1185">Reference proteome</keyword>
<dbReference type="InParanoid" id="U2ED99"/>
<evidence type="ECO:0000313" key="2">
    <source>
        <dbReference type="Proteomes" id="UP000005707"/>
    </source>
</evidence>
<organism evidence="1 2">
    <name type="scientific">Haloplasma contractile SSD-17B</name>
    <dbReference type="NCBI Taxonomy" id="1033810"/>
    <lineage>
        <taxon>Bacteria</taxon>
        <taxon>Bacillati</taxon>
        <taxon>Mycoplasmatota</taxon>
        <taxon>Mollicutes</taxon>
        <taxon>Haloplasmatales</taxon>
        <taxon>Haloplasmataceae</taxon>
        <taxon>Haloplasma</taxon>
    </lineage>
</organism>
<accession>U2ED99</accession>
<reference evidence="1 2" key="2">
    <citation type="journal article" date="2013" name="PLoS ONE">
        <title>INDIGO - INtegrated Data Warehouse of MIcrobial GenOmes with Examples from the Red Sea Extremophiles.</title>
        <authorList>
            <person name="Alam I."/>
            <person name="Antunes A."/>
            <person name="Kamau A.A."/>
            <person name="Ba Alawi W."/>
            <person name="Kalkatawi M."/>
            <person name="Stingl U."/>
            <person name="Bajic V.B."/>
        </authorList>
    </citation>
    <scope>NUCLEOTIDE SEQUENCE [LARGE SCALE GENOMIC DNA]</scope>
    <source>
        <strain evidence="1 2">SSD-17B</strain>
    </source>
</reference>
<comment type="caution">
    <text evidence="1">The sequence shown here is derived from an EMBL/GenBank/DDBJ whole genome shotgun (WGS) entry which is preliminary data.</text>
</comment>
<dbReference type="EMBL" id="AFNU02000003">
    <property type="protein sequence ID" value="ERJ12741.1"/>
    <property type="molecule type" value="Genomic_DNA"/>
</dbReference>
<gene>
    <name evidence="1" type="ORF">HLPCO_001081</name>
</gene>
<dbReference type="RefSeq" id="WP_021031036.1">
    <property type="nucleotide sequence ID" value="NZ_AFNU02000003.1"/>
</dbReference>
<reference evidence="1 2" key="1">
    <citation type="journal article" date="2011" name="J. Bacteriol.">
        <title>Genome sequence of Haloplasma contractile, an unusual contractile bacterium from a deep-sea anoxic brine lake.</title>
        <authorList>
            <person name="Antunes A."/>
            <person name="Alam I."/>
            <person name="El Dorry H."/>
            <person name="Siam R."/>
            <person name="Robertson A."/>
            <person name="Bajic V.B."/>
            <person name="Stingl U."/>
        </authorList>
    </citation>
    <scope>NUCLEOTIDE SEQUENCE [LARGE SCALE GENOMIC DNA]</scope>
    <source>
        <strain evidence="1 2">SSD-17B</strain>
    </source>
</reference>
<sequence length="99" mass="11874">MYRNTPIWQLLLKAINTGDFIKIMLLNNDYFDIAGVFTFSKYYEVELSEMDLDDFDRQCVGRVLRHIFIALGYKKKRRTRSKHYVITYGTLYERSDSNE</sequence>